<name>A0A815I8Y4_9BILA</name>
<dbReference type="Proteomes" id="UP000663829">
    <property type="component" value="Unassembled WGS sequence"/>
</dbReference>
<evidence type="ECO:0000313" key="5">
    <source>
        <dbReference type="Proteomes" id="UP000663829"/>
    </source>
</evidence>
<dbReference type="Proteomes" id="UP000681722">
    <property type="component" value="Unassembled WGS sequence"/>
</dbReference>
<evidence type="ECO:0000313" key="3">
    <source>
        <dbReference type="EMBL" id="CAF4033977.1"/>
    </source>
</evidence>
<dbReference type="Proteomes" id="UP000677228">
    <property type="component" value="Unassembled WGS sequence"/>
</dbReference>
<dbReference type="Proteomes" id="UP000682733">
    <property type="component" value="Unassembled WGS sequence"/>
</dbReference>
<sequence length="73" mass="8578">MLKDWSIDSEKTPFAYHITYKKDLEKEAFAWLQKVDKSEITPLDYGMCVVPAKEPKVNVQQWIVIQSNEFDNV</sequence>
<dbReference type="EMBL" id="CAJNOK010015461">
    <property type="protein sequence ID" value="CAF1225869.1"/>
    <property type="molecule type" value="Genomic_DNA"/>
</dbReference>
<evidence type="ECO:0000313" key="2">
    <source>
        <dbReference type="EMBL" id="CAF1364726.1"/>
    </source>
</evidence>
<comment type="caution">
    <text evidence="2">The sequence shown here is derived from an EMBL/GenBank/DDBJ whole genome shotgun (WGS) entry which is preliminary data.</text>
</comment>
<proteinExistence type="predicted"/>
<reference evidence="2" key="1">
    <citation type="submission" date="2021-02" db="EMBL/GenBank/DDBJ databases">
        <authorList>
            <person name="Nowell W R."/>
        </authorList>
    </citation>
    <scope>NUCLEOTIDE SEQUENCE</scope>
</reference>
<dbReference type="EMBL" id="CAJNOQ010015607">
    <property type="protein sequence ID" value="CAF1364726.1"/>
    <property type="molecule type" value="Genomic_DNA"/>
</dbReference>
<evidence type="ECO:0000313" key="4">
    <source>
        <dbReference type="EMBL" id="CAF4246232.1"/>
    </source>
</evidence>
<dbReference type="EMBL" id="CAJOBA010037005">
    <property type="protein sequence ID" value="CAF4033977.1"/>
    <property type="molecule type" value="Genomic_DNA"/>
</dbReference>
<organism evidence="2 5">
    <name type="scientific">Didymodactylos carnosus</name>
    <dbReference type="NCBI Taxonomy" id="1234261"/>
    <lineage>
        <taxon>Eukaryota</taxon>
        <taxon>Metazoa</taxon>
        <taxon>Spiralia</taxon>
        <taxon>Gnathifera</taxon>
        <taxon>Rotifera</taxon>
        <taxon>Eurotatoria</taxon>
        <taxon>Bdelloidea</taxon>
        <taxon>Philodinida</taxon>
        <taxon>Philodinidae</taxon>
        <taxon>Didymodactylos</taxon>
    </lineage>
</organism>
<protein>
    <submittedName>
        <fullName evidence="2">Uncharacterized protein</fullName>
    </submittedName>
</protein>
<evidence type="ECO:0000313" key="1">
    <source>
        <dbReference type="EMBL" id="CAF1225869.1"/>
    </source>
</evidence>
<gene>
    <name evidence="2" type="ORF">GPM918_LOCUS31556</name>
    <name evidence="1" type="ORF">OVA965_LOCUS25141</name>
    <name evidence="4" type="ORF">SRO942_LOCUS32205</name>
    <name evidence="3" type="ORF">TMI583_LOCUS25868</name>
</gene>
<dbReference type="EMBL" id="CAJOBC010072161">
    <property type="protein sequence ID" value="CAF4246232.1"/>
    <property type="molecule type" value="Genomic_DNA"/>
</dbReference>
<accession>A0A815I8Y4</accession>
<keyword evidence="5" id="KW-1185">Reference proteome</keyword>
<dbReference type="AlphaFoldDB" id="A0A815I8Y4"/>